<dbReference type="PROSITE" id="PS50076">
    <property type="entry name" value="DNAJ_2"/>
    <property type="match status" value="1"/>
</dbReference>
<evidence type="ECO:0000256" key="7">
    <source>
        <dbReference type="SAM" id="MobiDB-lite"/>
    </source>
</evidence>
<evidence type="ECO:0000313" key="9">
    <source>
        <dbReference type="EMBL" id="TFJ85702.1"/>
    </source>
</evidence>
<comment type="subcellular location">
    <subcellularLocation>
        <location evidence="1">Endoplasmic reticulum membrane</location>
        <topology evidence="1">Single-pass membrane protein</topology>
    </subcellularLocation>
</comment>
<keyword evidence="5" id="KW-0472">Membrane</keyword>
<dbReference type="CDD" id="cd06257">
    <property type="entry name" value="DnaJ"/>
    <property type="match status" value="1"/>
</dbReference>
<dbReference type="InterPro" id="IPR018253">
    <property type="entry name" value="DnaJ_domain_CS"/>
</dbReference>
<dbReference type="GO" id="GO:0030544">
    <property type="term" value="F:Hsp70 protein binding"/>
    <property type="evidence" value="ECO:0007669"/>
    <property type="project" value="TreeGrafter"/>
</dbReference>
<dbReference type="GO" id="GO:0071218">
    <property type="term" value="P:cellular response to misfolded protein"/>
    <property type="evidence" value="ECO:0007669"/>
    <property type="project" value="TreeGrafter"/>
</dbReference>
<comment type="caution">
    <text evidence="9">The sequence shown here is derived from an EMBL/GenBank/DDBJ whole genome shotgun (WGS) entry which is preliminary data.</text>
</comment>
<keyword evidence="2" id="KW-0812">Transmembrane</keyword>
<dbReference type="InterPro" id="IPR036869">
    <property type="entry name" value="J_dom_sf"/>
</dbReference>
<dbReference type="PROSITE" id="PS00636">
    <property type="entry name" value="DNAJ_1"/>
    <property type="match status" value="1"/>
</dbReference>
<dbReference type="SUPFAM" id="SSF46565">
    <property type="entry name" value="Chaperone J-domain"/>
    <property type="match status" value="1"/>
</dbReference>
<evidence type="ECO:0000259" key="8">
    <source>
        <dbReference type="PROSITE" id="PS50076"/>
    </source>
</evidence>
<reference evidence="9 10" key="1">
    <citation type="submission" date="2019-01" db="EMBL/GenBank/DDBJ databases">
        <title>Nuclear Genome Assembly of the Microalgal Biofuel strain Nannochloropsis salina CCMP1776.</title>
        <authorList>
            <person name="Hovde B."/>
        </authorList>
    </citation>
    <scope>NUCLEOTIDE SEQUENCE [LARGE SCALE GENOMIC DNA]</scope>
    <source>
        <strain evidence="9 10">CCMP1776</strain>
    </source>
</reference>
<dbReference type="InterPro" id="IPR015399">
    <property type="entry name" value="DUF1977_DnaJ-like"/>
</dbReference>
<dbReference type="PANTHER" id="PTHR43908:SF3">
    <property type="entry name" value="AT29763P-RELATED"/>
    <property type="match status" value="1"/>
</dbReference>
<dbReference type="PROSITE" id="PS50005">
    <property type="entry name" value="TPR"/>
    <property type="match status" value="1"/>
</dbReference>
<dbReference type="InterPro" id="IPR051100">
    <property type="entry name" value="DnaJ_subfamily_B/C"/>
</dbReference>
<protein>
    <recommendedName>
        <fullName evidence="8">J domain-containing protein</fullName>
    </recommendedName>
</protein>
<dbReference type="EMBL" id="SDOX01000011">
    <property type="protein sequence ID" value="TFJ85702.1"/>
    <property type="molecule type" value="Genomic_DNA"/>
</dbReference>
<feature type="repeat" description="TPR" evidence="6">
    <location>
        <begin position="8"/>
        <end position="41"/>
    </location>
</feature>
<feature type="compositionally biased region" description="Low complexity" evidence="7">
    <location>
        <begin position="57"/>
        <end position="74"/>
    </location>
</feature>
<feature type="domain" description="J" evidence="8">
    <location>
        <begin position="124"/>
        <end position="188"/>
    </location>
</feature>
<dbReference type="SMART" id="SM00271">
    <property type="entry name" value="DnaJ"/>
    <property type="match status" value="1"/>
</dbReference>
<organism evidence="9 10">
    <name type="scientific">Nannochloropsis salina CCMP1776</name>
    <dbReference type="NCBI Taxonomy" id="1027361"/>
    <lineage>
        <taxon>Eukaryota</taxon>
        <taxon>Sar</taxon>
        <taxon>Stramenopiles</taxon>
        <taxon>Ochrophyta</taxon>
        <taxon>Eustigmatophyceae</taxon>
        <taxon>Eustigmatales</taxon>
        <taxon>Monodopsidaceae</taxon>
        <taxon>Microchloropsis</taxon>
        <taxon>Microchloropsis salina</taxon>
    </lineage>
</organism>
<proteinExistence type="predicted"/>
<dbReference type="OrthoDB" id="10250354at2759"/>
<evidence type="ECO:0000256" key="1">
    <source>
        <dbReference type="ARBA" id="ARBA00004389"/>
    </source>
</evidence>
<gene>
    <name evidence="9" type="ORF">NSK_003208</name>
</gene>
<evidence type="ECO:0000256" key="2">
    <source>
        <dbReference type="ARBA" id="ARBA00022692"/>
    </source>
</evidence>
<evidence type="ECO:0000256" key="3">
    <source>
        <dbReference type="ARBA" id="ARBA00022824"/>
    </source>
</evidence>
<dbReference type="Pfam" id="PF09320">
    <property type="entry name" value="DUF1977"/>
    <property type="match status" value="1"/>
</dbReference>
<evidence type="ECO:0000256" key="5">
    <source>
        <dbReference type="ARBA" id="ARBA00023136"/>
    </source>
</evidence>
<sequence length="401" mass="45243">MEMNKDEAERCLELGRKFLRDGSYAKAIKFLDKSLKLYPLAGVEALKARAESEWERSTGSTSRNGGGSNNANADGGAGQLPRRRAPGGGGEGGGGGSKAGQNGRSYSEEQVVACRTIIQSKKKGHYEVLSVSRTATDDQIKKSYRKLALKFHPDKNAAPQADEAFKAISTAFQVLSDPDKRRSYDQFGDDDGTEGMGGQAHPFRHADVSPEEIFNMFFGVNGGGRPANFRVYRSHHDQRNPFFRYQQQQQQQRQGQAQPPLGALPQVLQLLPVLLLLFLSLFSFPQESERAFSLHRTDRHPLQRSTSMEHILPNIPYFVGQSFGRDYARDRRRLFQVEREVQQSYLYDLQRQCEGQKQNKVRRVQAARRLFNAEERAKRMAEADALPLEACRLFQEATRLL</sequence>
<dbReference type="AlphaFoldDB" id="A0A4D9D2B9"/>
<evidence type="ECO:0000313" key="10">
    <source>
        <dbReference type="Proteomes" id="UP000355283"/>
    </source>
</evidence>
<dbReference type="Pfam" id="PF00226">
    <property type="entry name" value="DnaJ"/>
    <property type="match status" value="1"/>
</dbReference>
<dbReference type="PANTHER" id="PTHR43908">
    <property type="entry name" value="AT29763P-RELATED"/>
    <property type="match status" value="1"/>
</dbReference>
<dbReference type="InterPro" id="IPR019734">
    <property type="entry name" value="TPR_rpt"/>
</dbReference>
<accession>A0A4D9D2B9</accession>
<feature type="region of interest" description="Disordered" evidence="7">
    <location>
        <begin position="49"/>
        <end position="106"/>
    </location>
</feature>
<dbReference type="InterPro" id="IPR001623">
    <property type="entry name" value="DnaJ_domain"/>
</dbReference>
<dbReference type="Gene3D" id="1.10.287.110">
    <property type="entry name" value="DnaJ domain"/>
    <property type="match status" value="1"/>
</dbReference>
<keyword evidence="4" id="KW-1133">Transmembrane helix</keyword>
<keyword evidence="6" id="KW-0802">TPR repeat</keyword>
<evidence type="ECO:0000256" key="6">
    <source>
        <dbReference type="PROSITE-ProRule" id="PRU00339"/>
    </source>
</evidence>
<dbReference type="PRINTS" id="PR00625">
    <property type="entry name" value="JDOMAIN"/>
</dbReference>
<feature type="compositionally biased region" description="Gly residues" evidence="7">
    <location>
        <begin position="86"/>
        <end position="98"/>
    </location>
</feature>
<keyword evidence="3" id="KW-0256">Endoplasmic reticulum</keyword>
<name>A0A4D9D2B9_9STRA</name>
<dbReference type="Proteomes" id="UP000355283">
    <property type="component" value="Unassembled WGS sequence"/>
</dbReference>
<dbReference type="GO" id="GO:0005789">
    <property type="term" value="C:endoplasmic reticulum membrane"/>
    <property type="evidence" value="ECO:0007669"/>
    <property type="project" value="UniProtKB-SubCell"/>
</dbReference>
<keyword evidence="10" id="KW-1185">Reference proteome</keyword>
<evidence type="ECO:0000256" key="4">
    <source>
        <dbReference type="ARBA" id="ARBA00022989"/>
    </source>
</evidence>